<feature type="repeat" description="Solcar" evidence="12">
    <location>
        <begin position="1"/>
        <end position="107"/>
    </location>
</feature>
<keyword evidence="10" id="KW-0496">Mitochondrion</keyword>
<dbReference type="SUPFAM" id="SSF103506">
    <property type="entry name" value="Mitochondrial carrier"/>
    <property type="match status" value="1"/>
</dbReference>
<evidence type="ECO:0000256" key="13">
    <source>
        <dbReference type="RuleBase" id="RU000488"/>
    </source>
</evidence>
<keyword evidence="7" id="KW-1133">Transmembrane helix</keyword>
<dbReference type="PROSITE" id="PS50920">
    <property type="entry name" value="SOLCAR"/>
    <property type="match status" value="3"/>
</dbReference>
<dbReference type="OrthoDB" id="43906at2759"/>
<keyword evidence="3 13" id="KW-0813">Transport</keyword>
<evidence type="ECO:0000256" key="3">
    <source>
        <dbReference type="ARBA" id="ARBA00022448"/>
    </source>
</evidence>
<evidence type="ECO:0000256" key="7">
    <source>
        <dbReference type="ARBA" id="ARBA00022989"/>
    </source>
</evidence>
<dbReference type="Pfam" id="PF00153">
    <property type="entry name" value="Mito_carr"/>
    <property type="match status" value="3"/>
</dbReference>
<evidence type="ECO:0000256" key="10">
    <source>
        <dbReference type="ARBA" id="ARBA00023128"/>
    </source>
</evidence>
<dbReference type="GO" id="GO:0015093">
    <property type="term" value="F:ferrous iron transmembrane transporter activity"/>
    <property type="evidence" value="ECO:0007669"/>
    <property type="project" value="TreeGrafter"/>
</dbReference>
<keyword evidence="16" id="KW-1185">Reference proteome</keyword>
<feature type="repeat" description="Solcar" evidence="12">
    <location>
        <begin position="115"/>
        <end position="199"/>
    </location>
</feature>
<gene>
    <name evidence="15" type="primary">slc25a37</name>
    <name evidence="15" type="ORF">E2C01_016200</name>
</gene>
<keyword evidence="6" id="KW-0999">Mitochondrion inner membrane</keyword>
<accession>A0A5B7DNS9</accession>
<keyword evidence="4" id="KW-0410">Iron transport</keyword>
<comment type="caution">
    <text evidence="15">The sequence shown here is derived from an EMBL/GenBank/DDBJ whole genome shotgun (WGS) entry which is preliminary data.</text>
</comment>
<keyword evidence="9" id="KW-0406">Ion transport</keyword>
<evidence type="ECO:0000256" key="9">
    <source>
        <dbReference type="ARBA" id="ARBA00023065"/>
    </source>
</evidence>
<evidence type="ECO:0000313" key="16">
    <source>
        <dbReference type="Proteomes" id="UP000324222"/>
    </source>
</evidence>
<keyword evidence="8" id="KW-0408">Iron</keyword>
<dbReference type="Gene3D" id="1.50.40.10">
    <property type="entry name" value="Mitochondrial carrier domain"/>
    <property type="match status" value="2"/>
</dbReference>
<keyword evidence="5 12" id="KW-0812">Transmembrane</keyword>
<protein>
    <submittedName>
        <fullName evidence="15">Mitoferrin-1</fullName>
    </submittedName>
</protein>
<evidence type="ECO:0000256" key="14">
    <source>
        <dbReference type="SAM" id="MobiDB-lite"/>
    </source>
</evidence>
<evidence type="ECO:0000256" key="6">
    <source>
        <dbReference type="ARBA" id="ARBA00022792"/>
    </source>
</evidence>
<evidence type="ECO:0000256" key="8">
    <source>
        <dbReference type="ARBA" id="ARBA00023004"/>
    </source>
</evidence>
<comment type="similarity">
    <text evidence="2 13">Belongs to the mitochondrial carrier (TC 2.A.29) family.</text>
</comment>
<evidence type="ECO:0000256" key="2">
    <source>
        <dbReference type="ARBA" id="ARBA00006375"/>
    </source>
</evidence>
<dbReference type="Proteomes" id="UP000324222">
    <property type="component" value="Unassembled WGS sequence"/>
</dbReference>
<evidence type="ECO:0000313" key="15">
    <source>
        <dbReference type="EMBL" id="MPC23160.1"/>
    </source>
</evidence>
<evidence type="ECO:0000256" key="4">
    <source>
        <dbReference type="ARBA" id="ARBA00022496"/>
    </source>
</evidence>
<evidence type="ECO:0000256" key="1">
    <source>
        <dbReference type="ARBA" id="ARBA00004448"/>
    </source>
</evidence>
<feature type="region of interest" description="Disordered" evidence="14">
    <location>
        <begin position="305"/>
        <end position="343"/>
    </location>
</feature>
<dbReference type="GO" id="GO:0005743">
    <property type="term" value="C:mitochondrial inner membrane"/>
    <property type="evidence" value="ECO:0007669"/>
    <property type="project" value="UniProtKB-SubCell"/>
</dbReference>
<dbReference type="PANTHER" id="PTHR45758">
    <property type="entry name" value="MITOFERRIN-1-RELATED"/>
    <property type="match status" value="1"/>
</dbReference>
<reference evidence="15 16" key="1">
    <citation type="submission" date="2019-05" db="EMBL/GenBank/DDBJ databases">
        <title>Another draft genome of Portunus trituberculatus and its Hox gene families provides insights of decapod evolution.</title>
        <authorList>
            <person name="Jeong J.-H."/>
            <person name="Song I."/>
            <person name="Kim S."/>
            <person name="Choi T."/>
            <person name="Kim D."/>
            <person name="Ryu S."/>
            <person name="Kim W."/>
        </authorList>
    </citation>
    <scope>NUCLEOTIDE SEQUENCE [LARGE SCALE GENOMIC DNA]</scope>
    <source>
        <tissue evidence="15">Muscle</tissue>
    </source>
</reference>
<name>A0A5B7DNS9_PORTR</name>
<dbReference type="PANTHER" id="PTHR45758:SF20">
    <property type="entry name" value="MITOFERRIN-2"/>
    <property type="match status" value="1"/>
</dbReference>
<evidence type="ECO:0000256" key="12">
    <source>
        <dbReference type="PROSITE-ProRule" id="PRU00282"/>
    </source>
</evidence>
<dbReference type="InterPro" id="IPR023395">
    <property type="entry name" value="MCP_dom_sf"/>
</dbReference>
<feature type="compositionally biased region" description="Basic and acidic residues" evidence="14">
    <location>
        <begin position="313"/>
        <end position="330"/>
    </location>
</feature>
<dbReference type="InterPro" id="IPR018108">
    <property type="entry name" value="MCP_transmembrane"/>
</dbReference>
<organism evidence="15 16">
    <name type="scientific">Portunus trituberculatus</name>
    <name type="common">Swimming crab</name>
    <name type="synonym">Neptunus trituberculatus</name>
    <dbReference type="NCBI Taxonomy" id="210409"/>
    <lineage>
        <taxon>Eukaryota</taxon>
        <taxon>Metazoa</taxon>
        <taxon>Ecdysozoa</taxon>
        <taxon>Arthropoda</taxon>
        <taxon>Crustacea</taxon>
        <taxon>Multicrustacea</taxon>
        <taxon>Malacostraca</taxon>
        <taxon>Eumalacostraca</taxon>
        <taxon>Eucarida</taxon>
        <taxon>Decapoda</taxon>
        <taxon>Pleocyemata</taxon>
        <taxon>Brachyura</taxon>
        <taxon>Eubrachyura</taxon>
        <taxon>Portunoidea</taxon>
        <taxon>Portunidae</taxon>
        <taxon>Portuninae</taxon>
        <taxon>Portunus</taxon>
    </lineage>
</organism>
<feature type="repeat" description="Solcar" evidence="12">
    <location>
        <begin position="206"/>
        <end position="299"/>
    </location>
</feature>
<dbReference type="AlphaFoldDB" id="A0A5B7DNS9"/>
<evidence type="ECO:0000256" key="11">
    <source>
        <dbReference type="ARBA" id="ARBA00023136"/>
    </source>
</evidence>
<dbReference type="GO" id="GO:0048250">
    <property type="term" value="P:iron import into the mitochondrion"/>
    <property type="evidence" value="ECO:0007669"/>
    <property type="project" value="TreeGrafter"/>
</dbReference>
<dbReference type="EMBL" id="VSRR010001173">
    <property type="protein sequence ID" value="MPC23160.1"/>
    <property type="molecule type" value="Genomic_DNA"/>
</dbReference>
<comment type="subcellular location">
    <subcellularLocation>
        <location evidence="1">Mitochondrion inner membrane</location>
        <topology evidence="1">Multi-pass membrane protein</topology>
    </subcellularLocation>
</comment>
<evidence type="ECO:0000256" key="5">
    <source>
        <dbReference type="ARBA" id="ARBA00022692"/>
    </source>
</evidence>
<keyword evidence="11 12" id="KW-0472">Membrane</keyword>
<sequence length="380" mass="41634">MTAGAVAGIMEHCVMFPIDSVKVRSTACCWGTMGCVGREEGKAQGQTRMQSLAPSPEASYRTIREGLTKMVSSEGVMRPLGGVSAVIIGAGPAHAFYFSAYEGIKSRFSSNNELQNHLVNAGAGCGATILHDAVMVPADVIKQRMQMYNSPYSSCFDCISKMYQREGIKAFYRSFTTQMAMNVPFHAIHIVTYEKFQSILNKKREYNPKAHIIAGAAAGAVAAACTTPLDMCKTVLNTQETSALIQLQQSRVVGITGALRTIYLMNGIPGFFKGIRARILYQMPGTAISWSIYELFKHQLSKISRNESGPPHWDSELRKDSVVRESRSELESSSTNMTDGREKRITLGHTTNKTVERFRSLHMPALTASCAAADDNFLGK</sequence>
<proteinExistence type="inferred from homology"/>